<dbReference type="AlphaFoldDB" id="A0A5P1ET17"/>
<comment type="subcellular location">
    <subcellularLocation>
        <location evidence="1">Nucleus</location>
    </subcellularLocation>
</comment>
<dbReference type="InterPro" id="IPR004331">
    <property type="entry name" value="SPX_dom"/>
</dbReference>
<organism evidence="5 6">
    <name type="scientific">Asparagus officinalis</name>
    <name type="common">Garden asparagus</name>
    <dbReference type="NCBI Taxonomy" id="4686"/>
    <lineage>
        <taxon>Eukaryota</taxon>
        <taxon>Viridiplantae</taxon>
        <taxon>Streptophyta</taxon>
        <taxon>Embryophyta</taxon>
        <taxon>Tracheophyta</taxon>
        <taxon>Spermatophyta</taxon>
        <taxon>Magnoliopsida</taxon>
        <taxon>Liliopsida</taxon>
        <taxon>Asparagales</taxon>
        <taxon>Asparagaceae</taxon>
        <taxon>Asparagoideae</taxon>
        <taxon>Asparagus</taxon>
    </lineage>
</organism>
<dbReference type="Gramene" id="ONK67200">
    <property type="protein sequence ID" value="ONK67200"/>
    <property type="gene ID" value="A4U43_C06F17470"/>
</dbReference>
<dbReference type="Pfam" id="PF03105">
    <property type="entry name" value="SPX"/>
    <property type="match status" value="1"/>
</dbReference>
<reference evidence="6" key="1">
    <citation type="journal article" date="2017" name="Nat. Commun.">
        <title>The asparagus genome sheds light on the origin and evolution of a young Y chromosome.</title>
        <authorList>
            <person name="Harkess A."/>
            <person name="Zhou J."/>
            <person name="Xu C."/>
            <person name="Bowers J.E."/>
            <person name="Van der Hulst R."/>
            <person name="Ayyampalayam S."/>
            <person name="Mercati F."/>
            <person name="Riccardi P."/>
            <person name="McKain M.R."/>
            <person name="Kakrana A."/>
            <person name="Tang H."/>
            <person name="Ray J."/>
            <person name="Groenendijk J."/>
            <person name="Arikit S."/>
            <person name="Mathioni S.M."/>
            <person name="Nakano M."/>
            <person name="Shan H."/>
            <person name="Telgmann-Rauber A."/>
            <person name="Kanno A."/>
            <person name="Yue Z."/>
            <person name="Chen H."/>
            <person name="Li W."/>
            <person name="Chen Y."/>
            <person name="Xu X."/>
            <person name="Zhang Y."/>
            <person name="Luo S."/>
            <person name="Chen H."/>
            <person name="Gao J."/>
            <person name="Mao Z."/>
            <person name="Pires J.C."/>
            <person name="Luo M."/>
            <person name="Kudrna D."/>
            <person name="Wing R.A."/>
            <person name="Meyers B.C."/>
            <person name="Yi K."/>
            <person name="Kong H."/>
            <person name="Lavrijsen P."/>
            <person name="Sunseri F."/>
            <person name="Falavigna A."/>
            <person name="Ye Y."/>
            <person name="Leebens-Mack J.H."/>
            <person name="Chen G."/>
        </authorList>
    </citation>
    <scope>NUCLEOTIDE SEQUENCE [LARGE SCALE GENOMIC DNA]</scope>
    <source>
        <strain evidence="6">cv. DH0086</strain>
    </source>
</reference>
<accession>A0A5P1ET17</accession>
<evidence type="ECO:0000313" key="5">
    <source>
        <dbReference type="EMBL" id="ONK67200.1"/>
    </source>
</evidence>
<dbReference type="EMBL" id="CM007386">
    <property type="protein sequence ID" value="ONK67200.1"/>
    <property type="molecule type" value="Genomic_DNA"/>
</dbReference>
<gene>
    <name evidence="5" type="ORF">A4U43_C06F17470</name>
</gene>
<feature type="domain" description="SPX" evidence="4">
    <location>
        <begin position="1"/>
        <end position="88"/>
    </location>
</feature>
<sequence length="88" mass="9404">MKFEKSLSNQIEETLPEWRDKFLSYKDLKKKLKLIAAGSDRPAKRAKTSAGSGTSLGRAAGSGGDGDGERIEGGADEGEKGEEVKFSV</sequence>
<dbReference type="PANTHER" id="PTHR45978">
    <property type="entry name" value="SPX DOMAIN-CONTAINING PROTEIN 3"/>
    <property type="match status" value="1"/>
</dbReference>
<evidence type="ECO:0000256" key="1">
    <source>
        <dbReference type="ARBA" id="ARBA00004123"/>
    </source>
</evidence>
<keyword evidence="6" id="KW-1185">Reference proteome</keyword>
<dbReference type="Proteomes" id="UP000243459">
    <property type="component" value="Chromosome 6"/>
</dbReference>
<protein>
    <recommendedName>
        <fullName evidence="4">SPX domain-containing protein</fullName>
    </recommendedName>
</protein>
<dbReference type="GO" id="GO:0070417">
    <property type="term" value="P:cellular response to cold"/>
    <property type="evidence" value="ECO:0007669"/>
    <property type="project" value="UniProtKB-ARBA"/>
</dbReference>
<evidence type="ECO:0000259" key="4">
    <source>
        <dbReference type="PROSITE" id="PS51382"/>
    </source>
</evidence>
<dbReference type="InterPro" id="IPR031142">
    <property type="entry name" value="SPX_prot"/>
</dbReference>
<keyword evidence="2" id="KW-0539">Nucleus</keyword>
<name>A0A5P1ET17_ASPOF</name>
<dbReference type="PROSITE" id="PS51382">
    <property type="entry name" value="SPX"/>
    <property type="match status" value="1"/>
</dbReference>
<evidence type="ECO:0000313" key="6">
    <source>
        <dbReference type="Proteomes" id="UP000243459"/>
    </source>
</evidence>
<dbReference type="PANTHER" id="PTHR45978:SF5">
    <property type="entry name" value="SPX DOMAIN-CONTAINING PROTEIN 2"/>
    <property type="match status" value="1"/>
</dbReference>
<dbReference type="GO" id="GO:0005634">
    <property type="term" value="C:nucleus"/>
    <property type="evidence" value="ECO:0007669"/>
    <property type="project" value="UniProtKB-SubCell"/>
</dbReference>
<feature type="region of interest" description="Disordered" evidence="3">
    <location>
        <begin position="39"/>
        <end position="88"/>
    </location>
</feature>
<dbReference type="GO" id="GO:0016036">
    <property type="term" value="P:cellular response to phosphate starvation"/>
    <property type="evidence" value="ECO:0007669"/>
    <property type="project" value="InterPro"/>
</dbReference>
<feature type="compositionally biased region" description="Basic and acidic residues" evidence="3">
    <location>
        <begin position="67"/>
        <end position="88"/>
    </location>
</feature>
<proteinExistence type="predicted"/>
<evidence type="ECO:0000256" key="3">
    <source>
        <dbReference type="SAM" id="MobiDB-lite"/>
    </source>
</evidence>
<evidence type="ECO:0000256" key="2">
    <source>
        <dbReference type="ARBA" id="ARBA00023242"/>
    </source>
</evidence>